<organism evidence="1">
    <name type="scientific">marine metagenome</name>
    <dbReference type="NCBI Taxonomy" id="408172"/>
    <lineage>
        <taxon>unclassified sequences</taxon>
        <taxon>metagenomes</taxon>
        <taxon>ecological metagenomes</taxon>
    </lineage>
</organism>
<evidence type="ECO:0000313" key="1">
    <source>
        <dbReference type="EMBL" id="SVA56501.1"/>
    </source>
</evidence>
<proteinExistence type="predicted"/>
<reference evidence="1" key="1">
    <citation type="submission" date="2018-05" db="EMBL/GenBank/DDBJ databases">
        <authorList>
            <person name="Lanie J.A."/>
            <person name="Ng W.-L."/>
            <person name="Kazmierczak K.M."/>
            <person name="Andrzejewski T.M."/>
            <person name="Davidsen T.M."/>
            <person name="Wayne K.J."/>
            <person name="Tettelin H."/>
            <person name="Glass J.I."/>
            <person name="Rusch D."/>
            <person name="Podicherti R."/>
            <person name="Tsui H.-C.T."/>
            <person name="Winkler M.E."/>
        </authorList>
    </citation>
    <scope>NUCLEOTIDE SEQUENCE</scope>
</reference>
<gene>
    <name evidence="1" type="ORF">METZ01_LOCUS109355</name>
</gene>
<dbReference type="AlphaFoldDB" id="A0A381WW43"/>
<accession>A0A381WW43</accession>
<name>A0A381WW43_9ZZZZ</name>
<sequence>MELQRLIIQRPLEFGSILHLKELIPVFHRWIQQQLIKDHLLIDVGDYLHLKRDPKLLLVAHEGTFSVIYSPEGLALQYQRRRPISGMFTQRLEKIWNTLQLASRLLEQETALEGKIHFEANRFRIIVNELLWTETTENAPKVLEETIREAFRKEAGMSGFTVTCSMPDTKERLLLEFEVTSIQDLDSTISSVEQICA</sequence>
<protein>
    <submittedName>
        <fullName evidence="1">Uncharacterized protein</fullName>
    </submittedName>
</protein>
<dbReference type="EMBL" id="UINC01013020">
    <property type="protein sequence ID" value="SVA56501.1"/>
    <property type="molecule type" value="Genomic_DNA"/>
</dbReference>